<evidence type="ECO:0000256" key="1">
    <source>
        <dbReference type="SAM" id="Phobius"/>
    </source>
</evidence>
<keyword evidence="1" id="KW-1133">Transmembrane helix</keyword>
<protein>
    <submittedName>
        <fullName evidence="2">Uncharacterized protein</fullName>
    </submittedName>
</protein>
<proteinExistence type="predicted"/>
<dbReference type="Proteomes" id="UP000176424">
    <property type="component" value="Unassembled WGS sequence"/>
</dbReference>
<feature type="transmembrane region" description="Helical" evidence="1">
    <location>
        <begin position="126"/>
        <end position="150"/>
    </location>
</feature>
<feature type="transmembrane region" description="Helical" evidence="1">
    <location>
        <begin position="77"/>
        <end position="95"/>
    </location>
</feature>
<keyword evidence="1" id="KW-0812">Transmembrane</keyword>
<reference evidence="2 3" key="1">
    <citation type="journal article" date="2016" name="Nat. Commun.">
        <title>Thousands of microbial genomes shed light on interconnected biogeochemical processes in an aquifer system.</title>
        <authorList>
            <person name="Anantharaman K."/>
            <person name="Brown C.T."/>
            <person name="Hug L.A."/>
            <person name="Sharon I."/>
            <person name="Castelle C.J."/>
            <person name="Probst A.J."/>
            <person name="Thomas B.C."/>
            <person name="Singh A."/>
            <person name="Wilkins M.J."/>
            <person name="Karaoz U."/>
            <person name="Brodie E.L."/>
            <person name="Williams K.H."/>
            <person name="Hubbard S.S."/>
            <person name="Banfield J.F."/>
        </authorList>
    </citation>
    <scope>NUCLEOTIDE SEQUENCE [LARGE SCALE GENOMIC DNA]</scope>
</reference>
<organism evidence="2 3">
    <name type="scientific">Candidatus Amesbacteria bacterium RIFOXYB1_FULL_44_23</name>
    <dbReference type="NCBI Taxonomy" id="1797263"/>
    <lineage>
        <taxon>Bacteria</taxon>
        <taxon>Candidatus Amesiibacteriota</taxon>
    </lineage>
</organism>
<dbReference type="STRING" id="1797263.A2397_00765"/>
<dbReference type="EMBL" id="MEXR01000040">
    <property type="protein sequence ID" value="OGD09076.1"/>
    <property type="molecule type" value="Genomic_DNA"/>
</dbReference>
<keyword evidence="1" id="KW-0472">Membrane</keyword>
<name>A0A1F4ZTC6_9BACT</name>
<evidence type="ECO:0000313" key="3">
    <source>
        <dbReference type="Proteomes" id="UP000176424"/>
    </source>
</evidence>
<gene>
    <name evidence="2" type="ORF">A2397_00765</name>
</gene>
<comment type="caution">
    <text evidence="2">The sequence shown here is derived from an EMBL/GenBank/DDBJ whole genome shotgun (WGS) entry which is preliminary data.</text>
</comment>
<accession>A0A1F4ZTC6</accession>
<evidence type="ECO:0000313" key="2">
    <source>
        <dbReference type="EMBL" id="OGD09076.1"/>
    </source>
</evidence>
<dbReference type="AlphaFoldDB" id="A0A1F4ZTC6"/>
<sequence>MDIERTEMDVLDPSKEIGSKEIKINIAGVGLGSNIQSVIRIILRIVSYGISIMPGLGNAYLLSELATKLLEGYRFDVWVRIVVGLVVAILTRKIAEKMYHQRERESEWKIEWGGDLKFVDEFRHEIGVLAFIGVVNLTVVFSLGMIYLVFISSFNPSG</sequence>
<feature type="transmembrane region" description="Helical" evidence="1">
    <location>
        <begin position="41"/>
        <end position="62"/>
    </location>
</feature>